<dbReference type="EMBL" id="MFKU01000014">
    <property type="protein sequence ID" value="OGG48359.1"/>
    <property type="molecule type" value="Genomic_DNA"/>
</dbReference>
<comment type="caution">
    <text evidence="2">The sequence shown here is derived from an EMBL/GenBank/DDBJ whole genome shotgun (WGS) entry which is preliminary data.</text>
</comment>
<evidence type="ECO:0000313" key="3">
    <source>
        <dbReference type="Proteomes" id="UP000178815"/>
    </source>
</evidence>
<dbReference type="AlphaFoldDB" id="A0A1F6CGP5"/>
<dbReference type="Proteomes" id="UP000178815">
    <property type="component" value="Unassembled WGS sequence"/>
</dbReference>
<keyword evidence="1" id="KW-0472">Membrane</keyword>
<evidence type="ECO:0000313" key="2">
    <source>
        <dbReference type="EMBL" id="OGG48359.1"/>
    </source>
</evidence>
<feature type="transmembrane region" description="Helical" evidence="1">
    <location>
        <begin position="12"/>
        <end position="30"/>
    </location>
</feature>
<feature type="transmembrane region" description="Helical" evidence="1">
    <location>
        <begin position="42"/>
        <end position="60"/>
    </location>
</feature>
<organism evidence="2 3">
    <name type="scientific">Candidatus Kaiserbacteria bacterium RIFCSPHIGHO2_01_FULL_53_31</name>
    <dbReference type="NCBI Taxonomy" id="1798481"/>
    <lineage>
        <taxon>Bacteria</taxon>
        <taxon>Candidatus Kaiseribacteriota</taxon>
    </lineage>
</organism>
<accession>A0A1F6CGP5</accession>
<keyword evidence="1" id="KW-1133">Transmembrane helix</keyword>
<proteinExistence type="predicted"/>
<evidence type="ECO:0000256" key="1">
    <source>
        <dbReference type="SAM" id="Phobius"/>
    </source>
</evidence>
<protein>
    <submittedName>
        <fullName evidence="2">Uncharacterized protein</fullName>
    </submittedName>
</protein>
<keyword evidence="1" id="KW-0812">Transmembrane</keyword>
<sequence>MNHHRINRYTKDFSIAVGIIIIWRGVWVLLDLFDKWMFGNNHVVTAVLGIIVGIIILYLPDHNLKTLERL</sequence>
<reference evidence="2 3" key="1">
    <citation type="journal article" date="2016" name="Nat. Commun.">
        <title>Thousands of microbial genomes shed light on interconnected biogeochemical processes in an aquifer system.</title>
        <authorList>
            <person name="Anantharaman K."/>
            <person name="Brown C.T."/>
            <person name="Hug L.A."/>
            <person name="Sharon I."/>
            <person name="Castelle C.J."/>
            <person name="Probst A.J."/>
            <person name="Thomas B.C."/>
            <person name="Singh A."/>
            <person name="Wilkins M.J."/>
            <person name="Karaoz U."/>
            <person name="Brodie E.L."/>
            <person name="Williams K.H."/>
            <person name="Hubbard S.S."/>
            <person name="Banfield J.F."/>
        </authorList>
    </citation>
    <scope>NUCLEOTIDE SEQUENCE [LARGE SCALE GENOMIC DNA]</scope>
</reference>
<gene>
    <name evidence="2" type="ORF">A2678_02890</name>
</gene>
<name>A0A1F6CGP5_9BACT</name>